<dbReference type="RefSeq" id="WP_016390969.1">
    <property type="nucleotide sequence ID" value="NZ_KE646811.1"/>
</dbReference>
<dbReference type="EMBL" id="ASHL01000012">
    <property type="protein sequence ID" value="EPD12270.1"/>
    <property type="molecule type" value="Genomic_DNA"/>
</dbReference>
<evidence type="ECO:0000256" key="1">
    <source>
        <dbReference type="SAM" id="MobiDB-lite"/>
    </source>
</evidence>
<protein>
    <submittedName>
        <fullName evidence="2">Uncharacterized protein</fullName>
    </submittedName>
</protein>
<keyword evidence="3" id="KW-1185">Reference proteome</keyword>
<gene>
    <name evidence="2" type="ORF">L196_10709</name>
</gene>
<name>A0AB33YYP1_9GAMM</name>
<dbReference type="AlphaFoldDB" id="A0AB33YYP1"/>
<evidence type="ECO:0000313" key="2">
    <source>
        <dbReference type="EMBL" id="EPD12270.1"/>
    </source>
</evidence>
<organism evidence="2 3">
    <name type="scientific">Cycloclasticus pugetii</name>
    <dbReference type="NCBI Taxonomy" id="34068"/>
    <lineage>
        <taxon>Bacteria</taxon>
        <taxon>Pseudomonadati</taxon>
        <taxon>Pseudomonadota</taxon>
        <taxon>Gammaproteobacteria</taxon>
        <taxon>Thiotrichales</taxon>
        <taxon>Piscirickettsiaceae</taxon>
        <taxon>Cycloclasticus</taxon>
    </lineage>
</organism>
<feature type="region of interest" description="Disordered" evidence="1">
    <location>
        <begin position="46"/>
        <end position="99"/>
    </location>
</feature>
<comment type="caution">
    <text evidence="2">The sequence shown here is derived from an EMBL/GenBank/DDBJ whole genome shotgun (WGS) entry which is preliminary data.</text>
</comment>
<proteinExistence type="predicted"/>
<sequence>MEKIFLTGVLSIFIFSFSSSIYADKYVKGYTKSNGTYVQGYYRSSPDAVRSNNINSQSNGGSQRDEYSSGLGATNKKNSSYNYRDNDNDGISNRYDKTPNAKCSGYYCN</sequence>
<evidence type="ECO:0000313" key="3">
    <source>
        <dbReference type="Proteomes" id="UP000015462"/>
    </source>
</evidence>
<feature type="compositionally biased region" description="Low complexity" evidence="1">
    <location>
        <begin position="51"/>
        <end position="62"/>
    </location>
</feature>
<dbReference type="Proteomes" id="UP000015462">
    <property type="component" value="Unassembled WGS sequence"/>
</dbReference>
<accession>A0AB33YYP1</accession>
<reference evidence="2 3" key="1">
    <citation type="journal article" date="2013" name="Genome Announc.">
        <title>Genome Sequence of the Pyrene- and Fluoranthene-Degrading Bacterium Cycloclasticus sp. Strain PY97M.</title>
        <authorList>
            <person name="Cui Z."/>
            <person name="Xu G."/>
            <person name="Li Q."/>
            <person name="Gao W."/>
            <person name="Zheng L."/>
        </authorList>
    </citation>
    <scope>NUCLEOTIDE SEQUENCE [LARGE SCALE GENOMIC DNA]</scope>
    <source>
        <strain evidence="2 3">PY97M</strain>
    </source>
</reference>